<reference evidence="1" key="1">
    <citation type="submission" date="2023-04" db="EMBL/GenBank/DDBJ databases">
        <title>A chromosome-level genome assembly of the parasitoid wasp Eretmocerus hayati.</title>
        <authorList>
            <person name="Zhong Y."/>
            <person name="Liu S."/>
            <person name="Liu Y."/>
        </authorList>
    </citation>
    <scope>NUCLEOTIDE SEQUENCE</scope>
    <source>
        <strain evidence="1">ZJU_SS_LIU_2023</strain>
    </source>
</reference>
<proteinExistence type="predicted"/>
<gene>
    <name evidence="1" type="ORF">QAD02_015269</name>
</gene>
<organism evidence="1 2">
    <name type="scientific">Eretmocerus hayati</name>
    <dbReference type="NCBI Taxonomy" id="131215"/>
    <lineage>
        <taxon>Eukaryota</taxon>
        <taxon>Metazoa</taxon>
        <taxon>Ecdysozoa</taxon>
        <taxon>Arthropoda</taxon>
        <taxon>Hexapoda</taxon>
        <taxon>Insecta</taxon>
        <taxon>Pterygota</taxon>
        <taxon>Neoptera</taxon>
        <taxon>Endopterygota</taxon>
        <taxon>Hymenoptera</taxon>
        <taxon>Apocrita</taxon>
        <taxon>Proctotrupomorpha</taxon>
        <taxon>Chalcidoidea</taxon>
        <taxon>Aphelinidae</taxon>
        <taxon>Aphelininae</taxon>
        <taxon>Eretmocerus</taxon>
    </lineage>
</organism>
<sequence>MEAVRDYLECINFHWIIVVCTGLYMHLREICLIGLCFEVVKDPPFDPSYASLIFVFSTLCLVAEYRLWPRSLKEPPIQLLIIYEMLVSALITDLATRIIWIPLMHITWCLTQESNKALMWVNTQLELGKYSQLATVASYMATKMAATHTAFCISVLTFLWMLDATETIDSLLIDLWAKY</sequence>
<evidence type="ECO:0000313" key="1">
    <source>
        <dbReference type="EMBL" id="KAJ8679482.1"/>
    </source>
</evidence>
<dbReference type="Proteomes" id="UP001239111">
    <property type="component" value="Chromosome 2"/>
</dbReference>
<name>A0ACC2PAK1_9HYME</name>
<accession>A0ACC2PAK1</accession>
<evidence type="ECO:0000313" key="2">
    <source>
        <dbReference type="Proteomes" id="UP001239111"/>
    </source>
</evidence>
<protein>
    <submittedName>
        <fullName evidence="1">Uncharacterized protein</fullName>
    </submittedName>
</protein>
<keyword evidence="2" id="KW-1185">Reference proteome</keyword>
<comment type="caution">
    <text evidence="1">The sequence shown here is derived from an EMBL/GenBank/DDBJ whole genome shotgun (WGS) entry which is preliminary data.</text>
</comment>
<dbReference type="EMBL" id="CM056742">
    <property type="protein sequence ID" value="KAJ8679482.1"/>
    <property type="molecule type" value="Genomic_DNA"/>
</dbReference>